<reference evidence="1" key="1">
    <citation type="submission" date="2023-03" db="UniProtKB">
        <authorList>
            <consortium name="EnsemblPlants"/>
        </authorList>
    </citation>
    <scope>IDENTIFICATION</scope>
</reference>
<evidence type="ECO:0000313" key="1">
    <source>
        <dbReference type="EnsemblPlants" id="MELO3C033163.2.1"/>
    </source>
</evidence>
<name>A0A9I9EFN4_CUCME</name>
<dbReference type="AlphaFoldDB" id="A0A9I9EFN4"/>
<protein>
    <submittedName>
        <fullName evidence="1">Uncharacterized protein</fullName>
    </submittedName>
</protein>
<accession>A0A9I9EFN4</accession>
<dbReference type="Gramene" id="MELO3C033163.2.1">
    <property type="protein sequence ID" value="MELO3C033163.2.1"/>
    <property type="gene ID" value="MELO3C033163.2"/>
</dbReference>
<proteinExistence type="predicted"/>
<organism evidence="1">
    <name type="scientific">Cucumis melo</name>
    <name type="common">Muskmelon</name>
    <dbReference type="NCBI Taxonomy" id="3656"/>
    <lineage>
        <taxon>Eukaryota</taxon>
        <taxon>Viridiplantae</taxon>
        <taxon>Streptophyta</taxon>
        <taxon>Embryophyta</taxon>
        <taxon>Tracheophyta</taxon>
        <taxon>Spermatophyta</taxon>
        <taxon>Magnoliopsida</taxon>
        <taxon>eudicotyledons</taxon>
        <taxon>Gunneridae</taxon>
        <taxon>Pentapetalae</taxon>
        <taxon>rosids</taxon>
        <taxon>fabids</taxon>
        <taxon>Cucurbitales</taxon>
        <taxon>Cucurbitaceae</taxon>
        <taxon>Benincaseae</taxon>
        <taxon>Cucumis</taxon>
    </lineage>
</organism>
<dbReference type="EnsemblPlants" id="MELO3C033163.2.1">
    <property type="protein sequence ID" value="MELO3C033163.2.1"/>
    <property type="gene ID" value="MELO3C033163.2"/>
</dbReference>
<sequence length="59" mass="6776">MTFDIITLSHWRVPHTLILWLELNPLEAIYLSAAQCSLGLYFQKFLNDELVVDVSNIAV</sequence>